<dbReference type="AlphaFoldDB" id="A0A9X2F8N4"/>
<organism evidence="1 2">
    <name type="scientific">Aeoliella straminimaris</name>
    <dbReference type="NCBI Taxonomy" id="2954799"/>
    <lineage>
        <taxon>Bacteria</taxon>
        <taxon>Pseudomonadati</taxon>
        <taxon>Planctomycetota</taxon>
        <taxon>Planctomycetia</taxon>
        <taxon>Pirellulales</taxon>
        <taxon>Lacipirellulaceae</taxon>
        <taxon>Aeoliella</taxon>
    </lineage>
</organism>
<gene>
    <name evidence="1" type="ORF">NG895_07195</name>
</gene>
<dbReference type="Proteomes" id="UP001155241">
    <property type="component" value="Unassembled WGS sequence"/>
</dbReference>
<accession>A0A9X2F8N4</accession>
<comment type="caution">
    <text evidence="1">The sequence shown here is derived from an EMBL/GenBank/DDBJ whole genome shotgun (WGS) entry which is preliminary data.</text>
</comment>
<name>A0A9X2F8N4_9BACT</name>
<reference evidence="1" key="1">
    <citation type="submission" date="2022-06" db="EMBL/GenBank/DDBJ databases">
        <title>Aeoliella straminimaris, a novel planctomycete from sediments.</title>
        <authorList>
            <person name="Vitorino I.R."/>
            <person name="Lage O.M."/>
        </authorList>
    </citation>
    <scope>NUCLEOTIDE SEQUENCE</scope>
    <source>
        <strain evidence="1">ICT_H6.2</strain>
    </source>
</reference>
<sequence length="56" mass="6295">MGRLTDCSEFAMRRRFDNLFQTHLNVSHERLQRVTGELMVAPAAPDFALPAAAAYT</sequence>
<keyword evidence="2" id="KW-1185">Reference proteome</keyword>
<evidence type="ECO:0000313" key="1">
    <source>
        <dbReference type="EMBL" id="MCO6043688.1"/>
    </source>
</evidence>
<proteinExistence type="predicted"/>
<protein>
    <submittedName>
        <fullName evidence="1">Uncharacterized protein</fullName>
    </submittedName>
</protein>
<evidence type="ECO:0000313" key="2">
    <source>
        <dbReference type="Proteomes" id="UP001155241"/>
    </source>
</evidence>
<dbReference type="EMBL" id="JAMXLR010000026">
    <property type="protein sequence ID" value="MCO6043688.1"/>
    <property type="molecule type" value="Genomic_DNA"/>
</dbReference>